<evidence type="ECO:0000256" key="1">
    <source>
        <dbReference type="ARBA" id="ARBA00010641"/>
    </source>
</evidence>
<dbReference type="Gene3D" id="1.10.1740.10">
    <property type="match status" value="1"/>
</dbReference>
<dbReference type="InterPro" id="IPR032710">
    <property type="entry name" value="NTF2-like_dom_sf"/>
</dbReference>
<evidence type="ECO:0000259" key="7">
    <source>
        <dbReference type="Pfam" id="PF04542"/>
    </source>
</evidence>
<accession>A0ABN2J6Y8</accession>
<feature type="domain" description="RNA polymerase sigma factor 70 region 4 type 2" evidence="8">
    <location>
        <begin position="103"/>
        <end position="154"/>
    </location>
</feature>
<sequence length="299" mass="33253">MGPEEIFGDYRALLFTVAYEILGSVADAEDVLQDSYLRWCHIDSSTVTNPRAYLVRTVTRQAINELRTARRRREAYVGSWLPEPIRTAPDASADSLLAESVSMAMLLVLETLSPSERAVFVLYEVFGYSHREIGELVGKAEPTVRQIAHRAREHVQARRRRFDLSPDTATRIVDRFLRAARTGDVEALMELMAPEVVHISDGGGRVSAARRPITGRTEVARYVAGIAGKSAAGVRVAVTRYNALPAVEVSAGTGLDYVLLFEIEDAAIRALYAVRNPEKLRTAALVRQITRGKDDEWKR</sequence>
<evidence type="ECO:0000256" key="3">
    <source>
        <dbReference type="ARBA" id="ARBA00023015"/>
    </source>
</evidence>
<dbReference type="InterPro" id="IPR007627">
    <property type="entry name" value="RNA_pol_sigma70_r2"/>
</dbReference>
<evidence type="ECO:0000259" key="8">
    <source>
        <dbReference type="Pfam" id="PF08281"/>
    </source>
</evidence>
<keyword evidence="6" id="KW-0804">Transcription</keyword>
<dbReference type="SUPFAM" id="SSF88659">
    <property type="entry name" value="Sigma3 and sigma4 domains of RNA polymerase sigma factors"/>
    <property type="match status" value="1"/>
</dbReference>
<evidence type="ECO:0000313" key="10">
    <source>
        <dbReference type="Proteomes" id="UP001500618"/>
    </source>
</evidence>
<dbReference type="Pfam" id="PF04542">
    <property type="entry name" value="Sigma70_r2"/>
    <property type="match status" value="1"/>
</dbReference>
<keyword evidence="5" id="KW-0238">DNA-binding</keyword>
<evidence type="ECO:0000256" key="6">
    <source>
        <dbReference type="ARBA" id="ARBA00023163"/>
    </source>
</evidence>
<keyword evidence="3" id="KW-0805">Transcription regulation</keyword>
<dbReference type="SUPFAM" id="SSF54427">
    <property type="entry name" value="NTF2-like"/>
    <property type="match status" value="1"/>
</dbReference>
<evidence type="ECO:0000256" key="4">
    <source>
        <dbReference type="ARBA" id="ARBA00023082"/>
    </source>
</evidence>
<dbReference type="Proteomes" id="UP001500618">
    <property type="component" value="Unassembled WGS sequence"/>
</dbReference>
<dbReference type="EMBL" id="BAAANY010000043">
    <property type="protein sequence ID" value="GAA1719266.1"/>
    <property type="molecule type" value="Genomic_DNA"/>
</dbReference>
<comment type="similarity">
    <text evidence="1">Belongs to the sigma-70 factor family. ECF subfamily.</text>
</comment>
<evidence type="ECO:0000313" key="9">
    <source>
        <dbReference type="EMBL" id="GAA1719266.1"/>
    </source>
</evidence>
<comment type="caution">
    <text evidence="9">The sequence shown here is derived from an EMBL/GenBank/DDBJ whole genome shotgun (WGS) entry which is preliminary data.</text>
</comment>
<protein>
    <submittedName>
        <fullName evidence="9">RNA polymerase sigma-70 factor</fullName>
    </submittedName>
</protein>
<dbReference type="InterPro" id="IPR013324">
    <property type="entry name" value="RNA_pol_sigma_r3/r4-like"/>
</dbReference>
<dbReference type="InterPro" id="IPR014303">
    <property type="entry name" value="RNA_pol_sigma-70_ECF"/>
</dbReference>
<dbReference type="NCBIfam" id="TIGR02957">
    <property type="entry name" value="SigX4"/>
    <property type="match status" value="1"/>
</dbReference>
<reference evidence="9 10" key="1">
    <citation type="journal article" date="2019" name="Int. J. Syst. Evol. Microbiol.">
        <title>The Global Catalogue of Microorganisms (GCM) 10K type strain sequencing project: providing services to taxonomists for standard genome sequencing and annotation.</title>
        <authorList>
            <consortium name="The Broad Institute Genomics Platform"/>
            <consortium name="The Broad Institute Genome Sequencing Center for Infectious Disease"/>
            <person name="Wu L."/>
            <person name="Ma J."/>
        </authorList>
    </citation>
    <scope>NUCLEOTIDE SEQUENCE [LARGE SCALE GENOMIC DNA]</scope>
    <source>
        <strain evidence="9 10">JCM 14718</strain>
    </source>
</reference>
<dbReference type="InterPro" id="IPR013325">
    <property type="entry name" value="RNA_pol_sigma_r2"/>
</dbReference>
<dbReference type="CDD" id="cd06171">
    <property type="entry name" value="Sigma70_r4"/>
    <property type="match status" value="1"/>
</dbReference>
<dbReference type="NCBIfam" id="TIGR02937">
    <property type="entry name" value="sigma70-ECF"/>
    <property type="match status" value="1"/>
</dbReference>
<comment type="subunit">
    <text evidence="2">Interacts transiently with the RNA polymerase catalytic core formed by RpoA, RpoB, RpoC and RpoZ (2 alpha, 1 beta, 1 beta' and 1 omega subunit) to form the RNA polymerase holoenzyme that can initiate transcription.</text>
</comment>
<dbReference type="InterPro" id="IPR013249">
    <property type="entry name" value="RNA_pol_sigma70_r4_t2"/>
</dbReference>
<evidence type="ECO:0000256" key="5">
    <source>
        <dbReference type="ARBA" id="ARBA00023125"/>
    </source>
</evidence>
<dbReference type="SUPFAM" id="SSF88946">
    <property type="entry name" value="Sigma2 domain of RNA polymerase sigma factors"/>
    <property type="match status" value="1"/>
</dbReference>
<feature type="domain" description="RNA polymerase sigma-70 region 2" evidence="7">
    <location>
        <begin position="7"/>
        <end position="72"/>
    </location>
</feature>
<dbReference type="InterPro" id="IPR052704">
    <property type="entry name" value="ECF_Sigma-70_Domain"/>
</dbReference>
<dbReference type="Gene3D" id="1.10.10.10">
    <property type="entry name" value="Winged helix-like DNA-binding domain superfamily/Winged helix DNA-binding domain"/>
    <property type="match status" value="1"/>
</dbReference>
<dbReference type="PANTHER" id="PTHR30173:SF36">
    <property type="entry name" value="ECF RNA POLYMERASE SIGMA FACTOR SIGJ"/>
    <property type="match status" value="1"/>
</dbReference>
<dbReference type="Gene3D" id="3.10.450.50">
    <property type="match status" value="1"/>
</dbReference>
<proteinExistence type="inferred from homology"/>
<keyword evidence="4" id="KW-0731">Sigma factor</keyword>
<gene>
    <name evidence="9" type="ORF">GCM10009765_79570</name>
</gene>
<organism evidence="9 10">
    <name type="scientific">Fodinicola feengrottensis</name>
    <dbReference type="NCBI Taxonomy" id="435914"/>
    <lineage>
        <taxon>Bacteria</taxon>
        <taxon>Bacillati</taxon>
        <taxon>Actinomycetota</taxon>
        <taxon>Actinomycetes</taxon>
        <taxon>Mycobacteriales</taxon>
        <taxon>Fodinicola</taxon>
    </lineage>
</organism>
<dbReference type="RefSeq" id="WP_344315169.1">
    <property type="nucleotide sequence ID" value="NZ_BAAANY010000043.1"/>
</dbReference>
<dbReference type="PANTHER" id="PTHR30173">
    <property type="entry name" value="SIGMA 19 FACTOR"/>
    <property type="match status" value="1"/>
</dbReference>
<evidence type="ECO:0000256" key="2">
    <source>
        <dbReference type="ARBA" id="ARBA00011344"/>
    </source>
</evidence>
<keyword evidence="10" id="KW-1185">Reference proteome</keyword>
<dbReference type="InterPro" id="IPR014284">
    <property type="entry name" value="RNA_pol_sigma-70_dom"/>
</dbReference>
<dbReference type="InterPro" id="IPR036388">
    <property type="entry name" value="WH-like_DNA-bd_sf"/>
</dbReference>
<name>A0ABN2J6Y8_9ACTN</name>
<dbReference type="NCBIfam" id="NF007214">
    <property type="entry name" value="PRK09636.1"/>
    <property type="match status" value="1"/>
</dbReference>
<dbReference type="Pfam" id="PF08281">
    <property type="entry name" value="Sigma70_r4_2"/>
    <property type="match status" value="1"/>
</dbReference>